<keyword evidence="2" id="KW-0843">Virulence</keyword>
<keyword evidence="3" id="KW-0812">Transmembrane</keyword>
<feature type="transmembrane region" description="Helical" evidence="3">
    <location>
        <begin position="321"/>
        <end position="339"/>
    </location>
</feature>
<evidence type="ECO:0000259" key="4">
    <source>
        <dbReference type="PROSITE" id="PS51782"/>
    </source>
</evidence>
<comment type="caution">
    <text evidence="5">The sequence shown here is derived from an EMBL/GenBank/DDBJ whole genome shotgun (WGS) entry which is preliminary data.</text>
</comment>
<dbReference type="CDD" id="cd00118">
    <property type="entry name" value="LysM"/>
    <property type="match status" value="1"/>
</dbReference>
<evidence type="ECO:0000256" key="1">
    <source>
        <dbReference type="ARBA" id="ARBA00022669"/>
    </source>
</evidence>
<evidence type="ECO:0000313" key="6">
    <source>
        <dbReference type="Proteomes" id="UP000650467"/>
    </source>
</evidence>
<dbReference type="InterPro" id="IPR036779">
    <property type="entry name" value="LysM_dom_sf"/>
</dbReference>
<dbReference type="InterPro" id="IPR018392">
    <property type="entry name" value="LysM"/>
</dbReference>
<keyword evidence="1" id="KW-0147">Chitin-binding</keyword>
<dbReference type="Proteomes" id="UP000650467">
    <property type="component" value="Unassembled WGS sequence"/>
</dbReference>
<feature type="transmembrane region" description="Helical" evidence="3">
    <location>
        <begin position="297"/>
        <end position="315"/>
    </location>
</feature>
<reference evidence="5" key="1">
    <citation type="journal article" date="2020" name="bioRxiv">
        <title>Comparative genomics of Chlamydomonas.</title>
        <authorList>
            <person name="Craig R.J."/>
            <person name="Hasan A.R."/>
            <person name="Ness R.W."/>
            <person name="Keightley P.D."/>
        </authorList>
    </citation>
    <scope>NUCLEOTIDE SEQUENCE</scope>
    <source>
        <strain evidence="5">SAG 7.73</strain>
    </source>
</reference>
<evidence type="ECO:0000256" key="3">
    <source>
        <dbReference type="SAM" id="Phobius"/>
    </source>
</evidence>
<protein>
    <recommendedName>
        <fullName evidence="4">LysM domain-containing protein</fullName>
    </recommendedName>
</protein>
<feature type="transmembrane region" description="Helical" evidence="3">
    <location>
        <begin position="264"/>
        <end position="285"/>
    </location>
</feature>
<keyword evidence="3" id="KW-0472">Membrane</keyword>
<dbReference type="OrthoDB" id="407355at2759"/>
<proteinExistence type="predicted"/>
<keyword evidence="3" id="KW-1133">Transmembrane helix</keyword>
<dbReference type="Gene3D" id="3.10.350.10">
    <property type="entry name" value="LysM domain"/>
    <property type="match status" value="1"/>
</dbReference>
<dbReference type="PANTHER" id="PTHR34997">
    <property type="entry name" value="AM15"/>
    <property type="match status" value="1"/>
</dbReference>
<organism evidence="5 6">
    <name type="scientific">Chlamydomonas incerta</name>
    <dbReference type="NCBI Taxonomy" id="51695"/>
    <lineage>
        <taxon>Eukaryota</taxon>
        <taxon>Viridiplantae</taxon>
        <taxon>Chlorophyta</taxon>
        <taxon>core chlorophytes</taxon>
        <taxon>Chlorophyceae</taxon>
        <taxon>CS clade</taxon>
        <taxon>Chlamydomonadales</taxon>
        <taxon>Chlamydomonadaceae</taxon>
        <taxon>Chlamydomonas</taxon>
    </lineage>
</organism>
<feature type="transmembrane region" description="Helical" evidence="3">
    <location>
        <begin position="213"/>
        <end position="234"/>
    </location>
</feature>
<dbReference type="EMBL" id="JAEHOC010000026">
    <property type="protein sequence ID" value="KAG2430839.1"/>
    <property type="molecule type" value="Genomic_DNA"/>
</dbReference>
<feature type="domain" description="LysM" evidence="4">
    <location>
        <begin position="155"/>
        <end position="199"/>
    </location>
</feature>
<dbReference type="PANTHER" id="PTHR34997:SF1">
    <property type="entry name" value="PEPTIDOGLYCAN-BINDING LYSIN DOMAIN"/>
    <property type="match status" value="1"/>
</dbReference>
<dbReference type="AlphaFoldDB" id="A0A835SPK7"/>
<keyword evidence="6" id="KW-1185">Reference proteome</keyword>
<dbReference type="GO" id="GO:0008061">
    <property type="term" value="F:chitin binding"/>
    <property type="evidence" value="ECO:0007669"/>
    <property type="project" value="UniProtKB-KW"/>
</dbReference>
<evidence type="ECO:0000256" key="2">
    <source>
        <dbReference type="ARBA" id="ARBA00023026"/>
    </source>
</evidence>
<dbReference type="PROSITE" id="PS51782">
    <property type="entry name" value="LYSM"/>
    <property type="match status" value="1"/>
</dbReference>
<gene>
    <name evidence="5" type="ORF">HXX76_009813</name>
</gene>
<dbReference type="InterPro" id="IPR052210">
    <property type="entry name" value="LysM1-like"/>
</dbReference>
<accession>A0A835SPK7</accession>
<sequence>MRSNPQIDPAKPLPAYNGSDIRVPQLCGVASAQPPVSTIAASCSKWWPLANTSFAGTWTCGDIAGTHLGRNLQYLNTINNGVCPQANTVVPRGMRLCITPPSAVRTVAAIGHRRQLLMQQPQGAQESSSLTLMYPGLRRRLGRALLQTPGGTCILTSWVAVGQTCDDITTAYNIDLGVFLKYNPGLDCAVLDVGTEVCVAVAASGTARLDPAALTLAVAATLAFTAVAFTAPFITRAARAFSFALPITSYTRNVSRGVFLPTSLALPLTLAFSHALTFSLAVPAVDLSSSLALSSTFAFSISLASSFTLALSSSLAQPPSLALAFSLAVTCSVALSLLLNRAHALPITNHIALTITCWFRRQRVAPS</sequence>
<evidence type="ECO:0000313" key="5">
    <source>
        <dbReference type="EMBL" id="KAG2430839.1"/>
    </source>
</evidence>
<name>A0A835SPK7_CHLIN</name>